<dbReference type="Pfam" id="PF00481">
    <property type="entry name" value="PP2C"/>
    <property type="match status" value="2"/>
</dbReference>
<dbReference type="AlphaFoldDB" id="A0A024TRE0"/>
<evidence type="ECO:0000259" key="2">
    <source>
        <dbReference type="PROSITE" id="PS51746"/>
    </source>
</evidence>
<dbReference type="SMART" id="SM00332">
    <property type="entry name" value="PP2Cc"/>
    <property type="match status" value="1"/>
</dbReference>
<dbReference type="VEuPathDB" id="FungiDB:H310_10390"/>
<dbReference type="Gene3D" id="3.60.40.10">
    <property type="entry name" value="PPM-type phosphatase domain"/>
    <property type="match status" value="1"/>
</dbReference>
<organism evidence="3">
    <name type="scientific">Aphanomyces invadans</name>
    <dbReference type="NCBI Taxonomy" id="157072"/>
    <lineage>
        <taxon>Eukaryota</taxon>
        <taxon>Sar</taxon>
        <taxon>Stramenopiles</taxon>
        <taxon>Oomycota</taxon>
        <taxon>Saprolegniomycetes</taxon>
        <taxon>Saprolegniales</taxon>
        <taxon>Verrucalvaceae</taxon>
        <taxon>Aphanomyces</taxon>
    </lineage>
</organism>
<dbReference type="RefSeq" id="XP_008874988.1">
    <property type="nucleotide sequence ID" value="XM_008876766.1"/>
</dbReference>
<dbReference type="PANTHER" id="PTHR13832:SF699">
    <property type="entry name" value="INTEGRIN-LINKED KINASE-ASSOCIATED SERINE_THREONINE PHOSPHATASE 2C"/>
    <property type="match status" value="1"/>
</dbReference>
<feature type="domain" description="PPM-type phosphatase" evidence="2">
    <location>
        <begin position="15"/>
        <end position="403"/>
    </location>
</feature>
<name>A0A024TRE0_9STRA</name>
<accession>A0A024TRE0</accession>
<dbReference type="STRING" id="157072.A0A024TRE0"/>
<dbReference type="eggNOG" id="ENOG502S9VW">
    <property type="taxonomic scope" value="Eukaryota"/>
</dbReference>
<evidence type="ECO:0000256" key="1">
    <source>
        <dbReference type="SAM" id="MobiDB-lite"/>
    </source>
</evidence>
<dbReference type="EMBL" id="KI913977">
    <property type="protein sequence ID" value="ETV96196.1"/>
    <property type="molecule type" value="Genomic_DNA"/>
</dbReference>
<dbReference type="PROSITE" id="PS51746">
    <property type="entry name" value="PPM_2"/>
    <property type="match status" value="1"/>
</dbReference>
<dbReference type="GeneID" id="20087440"/>
<dbReference type="PANTHER" id="PTHR13832">
    <property type="entry name" value="PROTEIN PHOSPHATASE 2C"/>
    <property type="match status" value="1"/>
</dbReference>
<dbReference type="InterPro" id="IPR015655">
    <property type="entry name" value="PP2C"/>
</dbReference>
<dbReference type="InterPro" id="IPR001932">
    <property type="entry name" value="PPM-type_phosphatase-like_dom"/>
</dbReference>
<reference evidence="3" key="1">
    <citation type="submission" date="2013-12" db="EMBL/GenBank/DDBJ databases">
        <title>The Genome Sequence of Aphanomyces invadans NJM9701.</title>
        <authorList>
            <consortium name="The Broad Institute Genomics Platform"/>
            <person name="Russ C."/>
            <person name="Tyler B."/>
            <person name="van West P."/>
            <person name="Dieguez-Uribeondo J."/>
            <person name="Young S.K."/>
            <person name="Zeng Q."/>
            <person name="Gargeya S."/>
            <person name="Fitzgerald M."/>
            <person name="Abouelleil A."/>
            <person name="Alvarado L."/>
            <person name="Chapman S.B."/>
            <person name="Gainer-Dewar J."/>
            <person name="Goldberg J."/>
            <person name="Griggs A."/>
            <person name="Gujja S."/>
            <person name="Hansen M."/>
            <person name="Howarth C."/>
            <person name="Imamovic A."/>
            <person name="Ireland A."/>
            <person name="Larimer J."/>
            <person name="McCowan C."/>
            <person name="Murphy C."/>
            <person name="Pearson M."/>
            <person name="Poon T.W."/>
            <person name="Priest M."/>
            <person name="Roberts A."/>
            <person name="Saif S."/>
            <person name="Shea T."/>
            <person name="Sykes S."/>
            <person name="Wortman J."/>
            <person name="Nusbaum C."/>
            <person name="Birren B."/>
        </authorList>
    </citation>
    <scope>NUCLEOTIDE SEQUENCE [LARGE SCALE GENOMIC DNA]</scope>
    <source>
        <strain evidence="3">NJM9701</strain>
    </source>
</reference>
<dbReference type="OrthoDB" id="10264738at2759"/>
<feature type="region of interest" description="Disordered" evidence="1">
    <location>
        <begin position="184"/>
        <end position="205"/>
    </location>
</feature>
<dbReference type="SUPFAM" id="SSF81606">
    <property type="entry name" value="PP2C-like"/>
    <property type="match status" value="1"/>
</dbReference>
<dbReference type="GO" id="GO:0004722">
    <property type="term" value="F:protein serine/threonine phosphatase activity"/>
    <property type="evidence" value="ECO:0007669"/>
    <property type="project" value="InterPro"/>
</dbReference>
<protein>
    <recommendedName>
        <fullName evidence="2">PPM-type phosphatase domain-containing protein</fullName>
    </recommendedName>
</protein>
<proteinExistence type="predicted"/>
<evidence type="ECO:0000313" key="3">
    <source>
        <dbReference type="EMBL" id="ETV96196.1"/>
    </source>
</evidence>
<gene>
    <name evidence="3" type="ORF">H310_10390</name>
</gene>
<sequence length="407" mass="44934">MEKPAALVMEMGGMVVEVAAISHIGSTTLVQNQDAHLELPLSDDCLLVGVFDGHSPDLGQIAARAAKAYFASVFRDPALLDEVLEAPEPTLRRLFRECHQHVFTRFKAFYTNQSCTVREERGGYLTYRTPGHSQPVRCVYGGTTATLVLLHHRRLIVANVGDSLALLAQTTISPRDLQWHAACRSAPAPASPVDDPTTNNQSDNQADEWTPYVLLAGLHAPDCTTEFKRLEHVGLGLQCMFDHSTDPHDRVPIFKRDHVVHSHAFNPAHINETGQVRKGPPPRGGYVKNARNEWASVVTTPPHAAFPDTLAFTRSLGDFHMHAYGVTCEPDIVEATVEPGATLLVATDGVWDVWQFTQVVSFLQTCGDSATERIQRFMHENASRANDLFGQQADNMTAVLCTFRQNH</sequence>
<dbReference type="InterPro" id="IPR036457">
    <property type="entry name" value="PPM-type-like_dom_sf"/>
</dbReference>